<feature type="transmembrane region" description="Helical" evidence="2">
    <location>
        <begin position="21"/>
        <end position="49"/>
    </location>
</feature>
<keyword evidence="4" id="KW-1185">Reference proteome</keyword>
<accession>A0ABT1DVI5</accession>
<gene>
    <name evidence="3" type="ORF">M1L60_25555</name>
</gene>
<comment type="caution">
    <text evidence="3">The sequence shown here is derived from an EMBL/GenBank/DDBJ whole genome shotgun (WGS) entry which is preliminary data.</text>
</comment>
<feature type="transmembrane region" description="Helical" evidence="2">
    <location>
        <begin position="445"/>
        <end position="468"/>
    </location>
</feature>
<evidence type="ECO:0008006" key="5">
    <source>
        <dbReference type="Google" id="ProtNLM"/>
    </source>
</evidence>
<feature type="transmembrane region" description="Helical" evidence="2">
    <location>
        <begin position="339"/>
        <end position="358"/>
    </location>
</feature>
<feature type="transmembrane region" description="Helical" evidence="2">
    <location>
        <begin position="241"/>
        <end position="266"/>
    </location>
</feature>
<evidence type="ECO:0000313" key="4">
    <source>
        <dbReference type="Proteomes" id="UP001523369"/>
    </source>
</evidence>
<dbReference type="RefSeq" id="WP_253240048.1">
    <property type="nucleotide sequence ID" value="NZ_JAMYJR010000028.1"/>
</dbReference>
<keyword evidence="2" id="KW-0812">Transmembrane</keyword>
<proteinExistence type="predicted"/>
<feature type="transmembrane region" description="Helical" evidence="2">
    <location>
        <begin position="610"/>
        <end position="631"/>
    </location>
</feature>
<feature type="transmembrane region" description="Helical" evidence="2">
    <location>
        <begin position="93"/>
        <end position="113"/>
    </location>
</feature>
<feature type="transmembrane region" description="Helical" evidence="2">
    <location>
        <begin position="411"/>
        <end position="433"/>
    </location>
</feature>
<dbReference type="Proteomes" id="UP001523369">
    <property type="component" value="Unassembled WGS sequence"/>
</dbReference>
<reference evidence="3 4" key="1">
    <citation type="submission" date="2022-06" db="EMBL/GenBank/DDBJ databases">
        <title>New Species of the Genus Actinoplanes, ActinopZanes ferrugineus.</title>
        <authorList>
            <person name="Ding P."/>
        </authorList>
    </citation>
    <scope>NUCLEOTIDE SEQUENCE [LARGE SCALE GENOMIC DNA]</scope>
    <source>
        <strain evidence="3 4">TRM88003</strain>
    </source>
</reference>
<organism evidence="3 4">
    <name type="scientific">Paractinoplanes aksuensis</name>
    <dbReference type="NCBI Taxonomy" id="2939490"/>
    <lineage>
        <taxon>Bacteria</taxon>
        <taxon>Bacillati</taxon>
        <taxon>Actinomycetota</taxon>
        <taxon>Actinomycetes</taxon>
        <taxon>Micromonosporales</taxon>
        <taxon>Micromonosporaceae</taxon>
        <taxon>Paractinoplanes</taxon>
    </lineage>
</organism>
<evidence type="ECO:0000256" key="1">
    <source>
        <dbReference type="SAM" id="MobiDB-lite"/>
    </source>
</evidence>
<dbReference type="EMBL" id="JAMYJR010000028">
    <property type="protein sequence ID" value="MCO8273970.1"/>
    <property type="molecule type" value="Genomic_DNA"/>
</dbReference>
<feature type="transmembrane region" description="Helical" evidence="2">
    <location>
        <begin position="370"/>
        <end position="391"/>
    </location>
</feature>
<feature type="transmembrane region" description="Helical" evidence="2">
    <location>
        <begin position="148"/>
        <end position="166"/>
    </location>
</feature>
<evidence type="ECO:0000256" key="2">
    <source>
        <dbReference type="SAM" id="Phobius"/>
    </source>
</evidence>
<evidence type="ECO:0000313" key="3">
    <source>
        <dbReference type="EMBL" id="MCO8273970.1"/>
    </source>
</evidence>
<keyword evidence="2" id="KW-0472">Membrane</keyword>
<keyword evidence="2" id="KW-1133">Transmembrane helix</keyword>
<feature type="region of interest" description="Disordered" evidence="1">
    <location>
        <begin position="175"/>
        <end position="220"/>
    </location>
</feature>
<protein>
    <recommendedName>
        <fullName evidence="5">Transmembrane protein</fullName>
    </recommendedName>
</protein>
<sequence>MNARAAGRGRALRGAAGRVKAAGGAFAGPTMALHGVAALVTAVVLAPLVRPGYVLRYDMVFVPRQPLNWEMLAPADSLPRAVPLDALVSVANLAVPGWLLQRIALVAVVYLAALGAARLMPAERLGPRVVAALAYAWTPFLAERLLLGQWALLLTYATLPWLVLAARDLRAGGRDRASGVAVPPNAITRDADDRKADAPNPEAGARNAHARTADADNAEAGTRNAEAGYVGRPGRGALARLVLAAAPAAVTPTGGLIALAAVLVLLPLRSRMTAIAVASVVGLNAPWLVAALTGPAGGVSDPEGVPAFAARAENWAGAWWSLAGTGGIWNAQTVPESRASVLTPLATLLVLAIAAAGLSALRRALGDRLLILAAGGFLLAAAGAGPGEPLLEWIVGNVPGGGLLRDGQKFLIPYALVLALAFAAGAGRLAGALARRFEAPAGRMLLIGAALLPVALLPDLAFGALGALRPVSYPADWNAVAKQVDARPGEVLSLPFEGYQRYRWTDGVVVRDPAPRYLDAPVLINDALRVGAVTVDGESPRAAMVGEHLAAGKPSAELGFRWVLVRLGSGNEPPADVLTGLRLAYAGPGLQLWENPAAPPAATAGADRRLMALTAHGLAAVLVIFYALTLLRVKATPW</sequence>
<name>A0ABT1DVI5_9ACTN</name>